<comment type="caution">
    <text evidence="3">The sequence shown here is derived from an EMBL/GenBank/DDBJ whole genome shotgun (WGS) entry which is preliminary data.</text>
</comment>
<dbReference type="NCBIfam" id="TIGR04559">
    <property type="entry name" value="SoxH_rel_PQQ_2"/>
    <property type="match status" value="1"/>
</dbReference>
<dbReference type="SUPFAM" id="SSF56281">
    <property type="entry name" value="Metallo-hydrolase/oxidoreductase"/>
    <property type="match status" value="1"/>
</dbReference>
<evidence type="ECO:0000259" key="2">
    <source>
        <dbReference type="SMART" id="SM00849"/>
    </source>
</evidence>
<dbReference type="InterPro" id="IPR030829">
    <property type="entry name" value="SoxH-rel_PQQ_2"/>
</dbReference>
<dbReference type="Proteomes" id="UP000198795">
    <property type="component" value="Unassembled WGS sequence"/>
</dbReference>
<evidence type="ECO:0000256" key="1">
    <source>
        <dbReference type="ARBA" id="ARBA00005250"/>
    </source>
</evidence>
<evidence type="ECO:0000313" key="3">
    <source>
        <dbReference type="EMBL" id="SDP42479.1"/>
    </source>
</evidence>
<comment type="similarity">
    <text evidence="1">Belongs to the metallo-beta-lactamase superfamily. Class-B beta-lactamase family.</text>
</comment>
<feature type="domain" description="Metallo-beta-lactamase" evidence="2">
    <location>
        <begin position="134"/>
        <end position="318"/>
    </location>
</feature>
<proteinExistence type="inferred from homology"/>
<accession>A0A1H0SLP8</accession>
<sequence length="389" mass="42770">MNNRQPFFTRDERRRCWSDRSRIDETDKNIGAGMTKYKDGNNGRETLQKALTMTSNLRPRRPRRSVRGGNISRRDVLCATVCLGLISPLLAMSWQNAHAASEAIKPLGVSEIAPGLFVHQGRHELTSANNLGGISNAAFIIGEEAVAVIDTGGSYRFGQSLRAAIKEKTDRPIRYVINTHMHPDHVLGNAAFKTDNPEFVAHYKMSRALAARAENYLAAAKNLLGDAAFEGTEVILPTRSIQSLETIDLGGRQLSLDPQPTAHTDNDLLILDERTQTLLLGDLLFVEHIPALDGSILGWLQVIEKLRKVGAARAVPGHGPASVSWPDSIAPEERYLQKVVTDIREIIASGGTLASATKTAGFSEKDAWQQFDDYHARNVSAAFAELEWE</sequence>
<name>A0A1H0SLP8_9HYPH</name>
<gene>
    <name evidence="3" type="ORF">SAMN04488061_2947</name>
</gene>
<dbReference type="Pfam" id="PF00753">
    <property type="entry name" value="Lactamase_B"/>
    <property type="match status" value="1"/>
</dbReference>
<dbReference type="SMART" id="SM00849">
    <property type="entry name" value="Lactamase_B"/>
    <property type="match status" value="1"/>
</dbReference>
<dbReference type="InterPro" id="IPR050855">
    <property type="entry name" value="NDM-1-like"/>
</dbReference>
<evidence type="ECO:0000313" key="4">
    <source>
        <dbReference type="Proteomes" id="UP000198795"/>
    </source>
</evidence>
<dbReference type="EMBL" id="FNJC01000004">
    <property type="protein sequence ID" value="SDP42479.1"/>
    <property type="molecule type" value="Genomic_DNA"/>
</dbReference>
<keyword evidence="4" id="KW-1185">Reference proteome</keyword>
<dbReference type="Gene3D" id="3.60.15.10">
    <property type="entry name" value="Ribonuclease Z/Hydroxyacylglutathione hydrolase-like"/>
    <property type="match status" value="1"/>
</dbReference>
<dbReference type="CDD" id="cd16282">
    <property type="entry name" value="metallo-hydrolase-like_MBL-fold"/>
    <property type="match status" value="1"/>
</dbReference>
<dbReference type="PANTHER" id="PTHR42951:SF4">
    <property type="entry name" value="ACYL-COENZYME A THIOESTERASE MBLAC2"/>
    <property type="match status" value="1"/>
</dbReference>
<reference evidence="3 4" key="1">
    <citation type="submission" date="2016-10" db="EMBL/GenBank/DDBJ databases">
        <authorList>
            <person name="Varghese N."/>
            <person name="Submissions S."/>
        </authorList>
    </citation>
    <scope>NUCLEOTIDE SEQUENCE [LARGE SCALE GENOMIC DNA]</scope>
    <source>
        <strain evidence="3 4">CGMCC 1.6497</strain>
    </source>
</reference>
<organism evidence="3 4">
    <name type="scientific">Filomicrobium insigne</name>
    <dbReference type="NCBI Taxonomy" id="418854"/>
    <lineage>
        <taxon>Bacteria</taxon>
        <taxon>Pseudomonadati</taxon>
        <taxon>Pseudomonadota</taxon>
        <taxon>Alphaproteobacteria</taxon>
        <taxon>Hyphomicrobiales</taxon>
        <taxon>Hyphomicrobiaceae</taxon>
        <taxon>Filomicrobium</taxon>
    </lineage>
</organism>
<protein>
    <submittedName>
        <fullName evidence="3">Quinoprotein relay system zinc metallohydrolase 2</fullName>
    </submittedName>
</protein>
<dbReference type="PANTHER" id="PTHR42951">
    <property type="entry name" value="METALLO-BETA-LACTAMASE DOMAIN-CONTAINING"/>
    <property type="match status" value="1"/>
</dbReference>
<dbReference type="InterPro" id="IPR001279">
    <property type="entry name" value="Metallo-B-lactamas"/>
</dbReference>
<dbReference type="InterPro" id="IPR036866">
    <property type="entry name" value="RibonucZ/Hydroxyglut_hydro"/>
</dbReference>